<sequence length="520" mass="58375">MAKYSYEGGPAMQKERPNILWFCTDQQRFDTIHALGNPHINTPNLDRLVAEGVAFTHAFCQSPICTPSRASFLTGRYPGNVRGCMNGNEKWGEGAPLVTALLADSGYDCGLSGKFHLAGAHGREEPRPEEDGYRVFHWSHDPQDRYPSGHAYADWLSAQGYALRDLREDPSSIPPELHQTTWCTDRAIEFLSEKRRKGPWLMSINVFDPHAPFDPPQEYRDRYDSSKMPSPPFRQSDIATQALIPGDFQNESRPPQEFNAQEVIASYYAMIELIDENVGRLLTALEETGQRENTVIIFTSDHGEMLGDHGLLLKGCRFYEGLVRVPLIISWPGHFPLREEPESEESPEDSGSGEEEEGPLQDAQTGALEEASPAAPAGFVSDALVELVDIAPTLLELAGLPVPLRMQGLSLLPILSGEAPPHQHRDFVRCEYYRALNPDVPGRNQYEGSYATMYRDGRYKIVVHHGHEQGELYDLEKDPDEFENLWNDSDYAGLRFDLMRRNFDALAFAVDPGPPQVTPF</sequence>
<protein>
    <submittedName>
        <fullName evidence="6">Sulfatase-like hydrolase/transferase</fullName>
    </submittedName>
</protein>
<feature type="compositionally biased region" description="Acidic residues" evidence="4">
    <location>
        <begin position="341"/>
        <end position="359"/>
    </location>
</feature>
<dbReference type="PANTHER" id="PTHR45953">
    <property type="entry name" value="IDURONATE 2-SULFATASE"/>
    <property type="match status" value="1"/>
</dbReference>
<dbReference type="GO" id="GO:0016740">
    <property type="term" value="F:transferase activity"/>
    <property type="evidence" value="ECO:0007669"/>
    <property type="project" value="UniProtKB-KW"/>
</dbReference>
<gene>
    <name evidence="6" type="ORF">F4X14_17315</name>
</gene>
<evidence type="ECO:0000256" key="4">
    <source>
        <dbReference type="SAM" id="MobiDB-lite"/>
    </source>
</evidence>
<organism evidence="6">
    <name type="scientific">Caldilineaceae bacterium SB0661_bin_32</name>
    <dbReference type="NCBI Taxonomy" id="2605255"/>
    <lineage>
        <taxon>Bacteria</taxon>
        <taxon>Bacillati</taxon>
        <taxon>Chloroflexota</taxon>
        <taxon>Caldilineae</taxon>
        <taxon>Caldilineales</taxon>
        <taxon>Caldilineaceae</taxon>
    </lineage>
</organism>
<dbReference type="GO" id="GO:0005737">
    <property type="term" value="C:cytoplasm"/>
    <property type="evidence" value="ECO:0007669"/>
    <property type="project" value="TreeGrafter"/>
</dbReference>
<dbReference type="Gene3D" id="3.40.720.10">
    <property type="entry name" value="Alkaline Phosphatase, subunit A"/>
    <property type="match status" value="2"/>
</dbReference>
<dbReference type="Pfam" id="PF00884">
    <property type="entry name" value="Sulfatase"/>
    <property type="match status" value="1"/>
</dbReference>
<feature type="domain" description="Sulfatase N-terminal" evidence="5">
    <location>
        <begin position="17"/>
        <end position="399"/>
    </location>
</feature>
<keyword evidence="6" id="KW-0808">Transferase</keyword>
<dbReference type="InterPro" id="IPR017850">
    <property type="entry name" value="Alkaline_phosphatase_core_sf"/>
</dbReference>
<name>A0A6B1DAY0_9CHLR</name>
<dbReference type="PROSITE" id="PS00523">
    <property type="entry name" value="SULFATASE_1"/>
    <property type="match status" value="1"/>
</dbReference>
<dbReference type="InterPro" id="IPR024607">
    <property type="entry name" value="Sulfatase_CS"/>
</dbReference>
<comment type="similarity">
    <text evidence="1">Belongs to the sulfatase family.</text>
</comment>
<evidence type="ECO:0000256" key="3">
    <source>
        <dbReference type="ARBA" id="ARBA00022801"/>
    </source>
</evidence>
<dbReference type="PANTHER" id="PTHR45953:SF1">
    <property type="entry name" value="IDURONATE 2-SULFATASE"/>
    <property type="match status" value="1"/>
</dbReference>
<proteinExistence type="inferred from homology"/>
<evidence type="ECO:0000256" key="2">
    <source>
        <dbReference type="ARBA" id="ARBA00022723"/>
    </source>
</evidence>
<dbReference type="EMBL" id="VXMH01000095">
    <property type="protein sequence ID" value="MYC96729.1"/>
    <property type="molecule type" value="Genomic_DNA"/>
</dbReference>
<feature type="region of interest" description="Disordered" evidence="4">
    <location>
        <begin position="212"/>
        <end position="234"/>
    </location>
</feature>
<accession>A0A6B1DAY0</accession>
<comment type="caution">
    <text evidence="6">The sequence shown here is derived from an EMBL/GenBank/DDBJ whole genome shotgun (WGS) entry which is preliminary data.</text>
</comment>
<evidence type="ECO:0000259" key="5">
    <source>
        <dbReference type="Pfam" id="PF00884"/>
    </source>
</evidence>
<dbReference type="AlphaFoldDB" id="A0A6B1DAY0"/>
<evidence type="ECO:0000256" key="1">
    <source>
        <dbReference type="ARBA" id="ARBA00008779"/>
    </source>
</evidence>
<dbReference type="InterPro" id="IPR000917">
    <property type="entry name" value="Sulfatase_N"/>
</dbReference>
<feature type="region of interest" description="Disordered" evidence="4">
    <location>
        <begin position="336"/>
        <end position="372"/>
    </location>
</feature>
<dbReference type="SUPFAM" id="SSF53649">
    <property type="entry name" value="Alkaline phosphatase-like"/>
    <property type="match status" value="1"/>
</dbReference>
<keyword evidence="3 6" id="KW-0378">Hydrolase</keyword>
<keyword evidence="2" id="KW-0479">Metal-binding</keyword>
<reference evidence="6" key="1">
    <citation type="submission" date="2019-09" db="EMBL/GenBank/DDBJ databases">
        <title>Characterisation of the sponge microbiome using genome-centric metagenomics.</title>
        <authorList>
            <person name="Engelberts J.P."/>
            <person name="Robbins S.J."/>
            <person name="De Goeij J.M."/>
            <person name="Aranda M."/>
            <person name="Bell S.C."/>
            <person name="Webster N.S."/>
        </authorList>
    </citation>
    <scope>NUCLEOTIDE SEQUENCE</scope>
    <source>
        <strain evidence="6">SB0661_bin_32</strain>
    </source>
</reference>
<dbReference type="GO" id="GO:0008484">
    <property type="term" value="F:sulfuric ester hydrolase activity"/>
    <property type="evidence" value="ECO:0007669"/>
    <property type="project" value="TreeGrafter"/>
</dbReference>
<evidence type="ECO:0000313" key="6">
    <source>
        <dbReference type="EMBL" id="MYC96729.1"/>
    </source>
</evidence>
<dbReference type="GO" id="GO:0046872">
    <property type="term" value="F:metal ion binding"/>
    <property type="evidence" value="ECO:0007669"/>
    <property type="project" value="UniProtKB-KW"/>
</dbReference>